<name>A0ACB8QFT7_9AGAM</name>
<organism evidence="1 2">
    <name type="scientific">Vararia minispora EC-137</name>
    <dbReference type="NCBI Taxonomy" id="1314806"/>
    <lineage>
        <taxon>Eukaryota</taxon>
        <taxon>Fungi</taxon>
        <taxon>Dikarya</taxon>
        <taxon>Basidiomycota</taxon>
        <taxon>Agaricomycotina</taxon>
        <taxon>Agaricomycetes</taxon>
        <taxon>Russulales</taxon>
        <taxon>Lachnocladiaceae</taxon>
        <taxon>Vararia</taxon>
    </lineage>
</organism>
<accession>A0ACB8QFT7</accession>
<keyword evidence="2" id="KW-1185">Reference proteome</keyword>
<protein>
    <submittedName>
        <fullName evidence="1">Peroxisomal dehydratase</fullName>
    </submittedName>
</protein>
<proteinExistence type="predicted"/>
<dbReference type="Proteomes" id="UP000814128">
    <property type="component" value="Unassembled WGS sequence"/>
</dbReference>
<evidence type="ECO:0000313" key="1">
    <source>
        <dbReference type="EMBL" id="KAI0030563.1"/>
    </source>
</evidence>
<dbReference type="EMBL" id="MU273615">
    <property type="protein sequence ID" value="KAI0030563.1"/>
    <property type="molecule type" value="Genomic_DNA"/>
</dbReference>
<comment type="caution">
    <text evidence="1">The sequence shown here is derived from an EMBL/GenBank/DDBJ whole genome shotgun (WGS) entry which is preliminary data.</text>
</comment>
<reference evidence="1" key="2">
    <citation type="journal article" date="2022" name="New Phytol.">
        <title>Evolutionary transition to the ectomycorrhizal habit in the genomes of a hyperdiverse lineage of mushroom-forming fungi.</title>
        <authorList>
            <person name="Looney B."/>
            <person name="Miyauchi S."/>
            <person name="Morin E."/>
            <person name="Drula E."/>
            <person name="Courty P.E."/>
            <person name="Kohler A."/>
            <person name="Kuo A."/>
            <person name="LaButti K."/>
            <person name="Pangilinan J."/>
            <person name="Lipzen A."/>
            <person name="Riley R."/>
            <person name="Andreopoulos W."/>
            <person name="He G."/>
            <person name="Johnson J."/>
            <person name="Nolan M."/>
            <person name="Tritt A."/>
            <person name="Barry K.W."/>
            <person name="Grigoriev I.V."/>
            <person name="Nagy L.G."/>
            <person name="Hibbett D."/>
            <person name="Henrissat B."/>
            <person name="Matheny P.B."/>
            <person name="Labbe J."/>
            <person name="Martin F.M."/>
        </authorList>
    </citation>
    <scope>NUCLEOTIDE SEQUENCE</scope>
    <source>
        <strain evidence="1">EC-137</strain>
    </source>
</reference>
<gene>
    <name evidence="1" type="ORF">K488DRAFT_87643</name>
</gene>
<sequence>MAAELENVIGYQYPDQPVTWTKRDILTYAVGIGAKSTDLQFVYELDPNFSVFPTYPAVLALKKDAEDVTLFSEIVKSRDGPAGLPKFDPNRVVHGSQSVEILKPLPVESGPGWVLKQRLTSLQENKSGVIVESEYTLVGRQGTTYAKLFSSSFNLGAKITGDRFSKIIDGPPKGVPIPEDRKPDWLVHDQTTPEQALVYRLSGDYNPLHIDPKIGQAAGFGGVILHGLSTFGFGARALLSAIGGNDPSALKYYGVRFTAPVKPGDGLEISAWEVGSRADGTSEITFQVKNLATGKVVLGNGLAYIRKAESSKL</sequence>
<reference evidence="1" key="1">
    <citation type="submission" date="2021-02" db="EMBL/GenBank/DDBJ databases">
        <authorList>
            <consortium name="DOE Joint Genome Institute"/>
            <person name="Ahrendt S."/>
            <person name="Looney B.P."/>
            <person name="Miyauchi S."/>
            <person name="Morin E."/>
            <person name="Drula E."/>
            <person name="Courty P.E."/>
            <person name="Chicoki N."/>
            <person name="Fauchery L."/>
            <person name="Kohler A."/>
            <person name="Kuo A."/>
            <person name="Labutti K."/>
            <person name="Pangilinan J."/>
            <person name="Lipzen A."/>
            <person name="Riley R."/>
            <person name="Andreopoulos W."/>
            <person name="He G."/>
            <person name="Johnson J."/>
            <person name="Barry K.W."/>
            <person name="Grigoriev I.V."/>
            <person name="Nagy L."/>
            <person name="Hibbett D."/>
            <person name="Henrissat B."/>
            <person name="Matheny P.B."/>
            <person name="Labbe J."/>
            <person name="Martin F."/>
        </authorList>
    </citation>
    <scope>NUCLEOTIDE SEQUENCE</scope>
    <source>
        <strain evidence="1">EC-137</strain>
    </source>
</reference>
<evidence type="ECO:0000313" key="2">
    <source>
        <dbReference type="Proteomes" id="UP000814128"/>
    </source>
</evidence>